<dbReference type="AlphaFoldDB" id="A0A177E742"/>
<dbReference type="Proteomes" id="UP000076964">
    <property type="component" value="Unassembled WGS sequence"/>
</dbReference>
<organism evidence="1 2">
    <name type="scientific">Thermodesulfatator autotrophicus</name>
    <dbReference type="NCBI Taxonomy" id="1795632"/>
    <lineage>
        <taxon>Bacteria</taxon>
        <taxon>Pseudomonadati</taxon>
        <taxon>Thermodesulfobacteriota</taxon>
        <taxon>Thermodesulfobacteria</taxon>
        <taxon>Thermodesulfobacteriales</taxon>
        <taxon>Thermodesulfatatoraceae</taxon>
        <taxon>Thermodesulfatator</taxon>
    </lineage>
</organism>
<dbReference type="EMBL" id="LSFI01000025">
    <property type="protein sequence ID" value="OAG27608.1"/>
    <property type="molecule type" value="Genomic_DNA"/>
</dbReference>
<evidence type="ECO:0000313" key="1">
    <source>
        <dbReference type="EMBL" id="OAG27608.1"/>
    </source>
</evidence>
<keyword evidence="2" id="KW-1185">Reference proteome</keyword>
<protein>
    <submittedName>
        <fullName evidence="1">Uncharacterized protein</fullName>
    </submittedName>
</protein>
<name>A0A177E742_9BACT</name>
<reference evidence="1 2" key="1">
    <citation type="submission" date="2016-02" db="EMBL/GenBank/DDBJ databases">
        <title>Draft genome sequence of Thermodesulfatator sp. S606.</title>
        <authorList>
            <person name="Lai Q."/>
            <person name="Cao J."/>
            <person name="Dupont S."/>
            <person name="Shao Z."/>
            <person name="Jebbar M."/>
            <person name="Alain K."/>
        </authorList>
    </citation>
    <scope>NUCLEOTIDE SEQUENCE [LARGE SCALE GENOMIC DNA]</scope>
    <source>
        <strain evidence="1 2">S606</strain>
    </source>
</reference>
<dbReference type="OrthoDB" id="9799356at2"/>
<gene>
    <name evidence="1" type="ORF">TH606_06105</name>
</gene>
<evidence type="ECO:0000313" key="2">
    <source>
        <dbReference type="Proteomes" id="UP000076964"/>
    </source>
</evidence>
<proteinExistence type="predicted"/>
<accession>A0A177E742</accession>
<comment type="caution">
    <text evidence="1">The sequence shown here is derived from an EMBL/GenBank/DDBJ whole genome shotgun (WGS) entry which is preliminary data.</text>
</comment>
<dbReference type="RefSeq" id="WP_068542036.1">
    <property type="nucleotide sequence ID" value="NZ_LSFI01000025.1"/>
</dbReference>
<sequence length="103" mass="11822">MKQKIPLSYAQPGMILAEEVSDDKGRVLCGPETELTQSLIEKFSSMGIKFVMVKGHPVDLPWEKPLEEELKEIEERFSKVKSDERLMALKRLIVDYLKSKQGQ</sequence>
<dbReference type="STRING" id="1795632.TH606_06105"/>